<dbReference type="NCBIfam" id="TIGR03086">
    <property type="entry name" value="TIGR03086 family metal-binding protein"/>
    <property type="match status" value="1"/>
</dbReference>
<proteinExistence type="predicted"/>
<accession>A0A329KRS0</accession>
<reference evidence="2 3" key="1">
    <citation type="submission" date="2018-06" db="EMBL/GenBank/DDBJ databases">
        <title>NTM in soil in Japan.</title>
        <authorList>
            <person name="Ohya K."/>
        </authorList>
    </citation>
    <scope>NUCLEOTIDE SEQUENCE [LARGE SCALE GENOMIC DNA]</scope>
    <source>
        <strain evidence="2 3">GF76</strain>
    </source>
</reference>
<sequence>MDLPDIRPLHRIAVMTSTSIVGSVQHDDLNAATPCAHWQLIDLLAHMTIQHRGFASAARGFGREPKVWDASSVRDAVAADPGAAYADAAKDVLAAFADDAVLDASFTLPEFGPDAKFPGAVAIGFHFVDYVVHGWDVAKALGMPFTLADEVVDAALPLALLAPEGEARDVPGAPFAHATDGPSQSSMDKILRYLGRDPSWDATSRKR</sequence>
<comment type="caution">
    <text evidence="2">The sequence shown here is derived from an EMBL/GenBank/DDBJ whole genome shotgun (WGS) entry which is preliminary data.</text>
</comment>
<dbReference type="Pfam" id="PF11716">
    <property type="entry name" value="MDMPI_N"/>
    <property type="match status" value="1"/>
</dbReference>
<gene>
    <name evidence="2" type="ORF">DQP58_05875</name>
</gene>
<organism evidence="2 3">
    <name type="scientific">Mycobacterium colombiense</name>
    <dbReference type="NCBI Taxonomy" id="339268"/>
    <lineage>
        <taxon>Bacteria</taxon>
        <taxon>Bacillati</taxon>
        <taxon>Actinomycetota</taxon>
        <taxon>Actinomycetes</taxon>
        <taxon>Mycobacteriales</taxon>
        <taxon>Mycobacteriaceae</taxon>
        <taxon>Mycobacterium</taxon>
        <taxon>Mycobacterium avium complex (MAC)</taxon>
    </lineage>
</organism>
<evidence type="ECO:0000259" key="1">
    <source>
        <dbReference type="Pfam" id="PF11716"/>
    </source>
</evidence>
<dbReference type="RefSeq" id="WP_112707547.1">
    <property type="nucleotide sequence ID" value="NZ_QMEU01000010.1"/>
</dbReference>
<dbReference type="SUPFAM" id="SSF109854">
    <property type="entry name" value="DinB/YfiT-like putative metalloenzymes"/>
    <property type="match status" value="1"/>
</dbReference>
<dbReference type="InterPro" id="IPR017517">
    <property type="entry name" value="Maleyloyr_isom"/>
</dbReference>
<dbReference type="AlphaFoldDB" id="A0A329KRS0"/>
<evidence type="ECO:0000313" key="3">
    <source>
        <dbReference type="Proteomes" id="UP000250347"/>
    </source>
</evidence>
<dbReference type="InterPro" id="IPR034660">
    <property type="entry name" value="DinB/YfiT-like"/>
</dbReference>
<dbReference type="Proteomes" id="UP000250347">
    <property type="component" value="Unassembled WGS sequence"/>
</dbReference>
<dbReference type="GO" id="GO:0046872">
    <property type="term" value="F:metal ion binding"/>
    <property type="evidence" value="ECO:0007669"/>
    <property type="project" value="InterPro"/>
</dbReference>
<name>A0A329KRS0_9MYCO</name>
<feature type="domain" description="Mycothiol-dependent maleylpyruvate isomerase metal-binding" evidence="1">
    <location>
        <begin position="18"/>
        <end position="138"/>
    </location>
</feature>
<dbReference type="InterPro" id="IPR017520">
    <property type="entry name" value="CHP03086"/>
</dbReference>
<dbReference type="InterPro" id="IPR024344">
    <property type="entry name" value="MDMPI_metal-binding"/>
</dbReference>
<dbReference type="NCBIfam" id="TIGR03083">
    <property type="entry name" value="maleylpyruvate isomerase family mycothiol-dependent enzyme"/>
    <property type="match status" value="1"/>
</dbReference>
<protein>
    <submittedName>
        <fullName evidence="2">TIGR03086 family protein</fullName>
    </submittedName>
</protein>
<evidence type="ECO:0000313" key="2">
    <source>
        <dbReference type="EMBL" id="RAU98213.1"/>
    </source>
</evidence>
<dbReference type="EMBL" id="QMEU01000010">
    <property type="protein sequence ID" value="RAU98213.1"/>
    <property type="molecule type" value="Genomic_DNA"/>
</dbReference>
<dbReference type="Gene3D" id="1.20.120.450">
    <property type="entry name" value="dinb family like domain"/>
    <property type="match status" value="1"/>
</dbReference>